<evidence type="ECO:0000256" key="6">
    <source>
        <dbReference type="ARBA" id="ARBA00023180"/>
    </source>
</evidence>
<dbReference type="InterPro" id="IPR017853">
    <property type="entry name" value="GH"/>
</dbReference>
<dbReference type="Pfam" id="PF00933">
    <property type="entry name" value="Glyco_hydro_3"/>
    <property type="match status" value="1"/>
</dbReference>
<proteinExistence type="inferred from homology"/>
<organism evidence="10 11">
    <name type="scientific">Aristolochia fimbriata</name>
    <name type="common">White veined hardy Dutchman's pipe vine</name>
    <dbReference type="NCBI Taxonomy" id="158543"/>
    <lineage>
        <taxon>Eukaryota</taxon>
        <taxon>Viridiplantae</taxon>
        <taxon>Streptophyta</taxon>
        <taxon>Embryophyta</taxon>
        <taxon>Tracheophyta</taxon>
        <taxon>Spermatophyta</taxon>
        <taxon>Magnoliopsida</taxon>
        <taxon>Magnoliidae</taxon>
        <taxon>Piperales</taxon>
        <taxon>Aristolochiaceae</taxon>
        <taxon>Aristolochia</taxon>
    </lineage>
</organism>
<dbReference type="GO" id="GO:0045493">
    <property type="term" value="P:xylan catabolic process"/>
    <property type="evidence" value="ECO:0007669"/>
    <property type="project" value="InterPro"/>
</dbReference>
<feature type="chain" id="PRO_5043563484" description="Fibronectin type III-like domain-containing protein" evidence="8">
    <location>
        <begin position="24"/>
        <end position="794"/>
    </location>
</feature>
<protein>
    <recommendedName>
        <fullName evidence="9">Fibronectin type III-like domain-containing protein</fullName>
    </recommendedName>
</protein>
<dbReference type="InterPro" id="IPR044993">
    <property type="entry name" value="BXL"/>
</dbReference>
<keyword evidence="5" id="KW-0378">Hydrolase</keyword>
<comment type="similarity">
    <text evidence="2">Belongs to the glycosyl hydrolase 3 family.</text>
</comment>
<name>A0AAV7EU45_ARIFI</name>
<dbReference type="GO" id="GO:0046556">
    <property type="term" value="F:alpha-L-arabinofuranosidase activity"/>
    <property type="evidence" value="ECO:0007669"/>
    <property type="project" value="TreeGrafter"/>
</dbReference>
<dbReference type="GO" id="GO:0009044">
    <property type="term" value="F:xylan 1,4-beta-xylosidase activity"/>
    <property type="evidence" value="ECO:0007669"/>
    <property type="project" value="InterPro"/>
</dbReference>
<dbReference type="Pfam" id="PF01915">
    <property type="entry name" value="Glyco_hydro_3_C"/>
    <property type="match status" value="1"/>
</dbReference>
<comment type="caution">
    <text evidence="10">The sequence shown here is derived from an EMBL/GenBank/DDBJ whole genome shotgun (WGS) entry which is preliminary data.</text>
</comment>
<dbReference type="Pfam" id="PF14310">
    <property type="entry name" value="Fn3-like"/>
    <property type="match status" value="1"/>
</dbReference>
<comment type="subcellular location">
    <subcellularLocation>
        <location evidence="1">Secreted</location>
    </subcellularLocation>
</comment>
<dbReference type="PRINTS" id="PR00133">
    <property type="entry name" value="GLHYDRLASE3"/>
</dbReference>
<sequence length="794" mass="87991">MRIDGHLLLLLLHVWVFFDSAFTTLPPHSCHESVPSSRSYGFCDTSLPISERVKDLLSRLTVDEKISQLVAKSAAIPRLGIPAYNWWSESLHGVAWRERKRGIRFPGAEMEYGVYAIQFLNGTIHTATSFPQVILTAASFDTRLWYRIGEAIGTEARAIYNSGQATGLTFWAPNINIFRDPRWGRGQETPGEDPFVASRYAVSYVRGLQGDPFEGVGPSDAPEHLRTSACCKHFTAYDLDNWKNVTRYLFDAKVSLQDLADTYNPPFKSCVQEGRASGIMCSYNSVNGVPPCADYNLLSKTARQKWGFNGYIVSDCDAVAMIYTPHRYSKTPEEAAAAALRAGMDVDCGTFLLQHTKSALQREKVLESDIDRALYNLFSLRMRLGLFNGNPKNQLFGHFGPNQVCSKEHQNLALKAAQDGIVLLKNSQKLLPLSKTRITSLAIIGPNANATETLLGNYAGPPCKRVSPLQALASYVKNAMYDTGCDTVACNSSVSIMKAVEVAKAADYVILIMGLDQTLEREEYDRVDLRLPRKQQNLITHVAKASKKPVILVLLSGGPLDISFAKRDPNIGSILWAGYPGEAGGIAIADVIFGKHNPGGRLPVTWYPQQYTKISMTDMRMRPDPASGYPGRTYRFYQGRQVYEFGFGLSYSTYSYKFVAVYPKNLFLNPPNIIQATKNSTSNSTLHYTEVLGVEFCESLKFSSVVLVQNQGEMAGRHSVLLFVSSMVRQGAPIKQLVAFESIYLGAGEIAKVKFIVRPCDHLSRTDENGFKVIEEGTYSLLAGDAEYKVNILS</sequence>
<dbReference type="SUPFAM" id="SSF52279">
    <property type="entry name" value="Beta-D-glucan exohydrolase, C-terminal domain"/>
    <property type="match status" value="1"/>
</dbReference>
<keyword evidence="6" id="KW-0325">Glycoprotein</keyword>
<dbReference type="GO" id="GO:0009505">
    <property type="term" value="C:plant-type cell wall"/>
    <property type="evidence" value="ECO:0007669"/>
    <property type="project" value="TreeGrafter"/>
</dbReference>
<evidence type="ECO:0000256" key="1">
    <source>
        <dbReference type="ARBA" id="ARBA00004613"/>
    </source>
</evidence>
<feature type="signal peptide" evidence="8">
    <location>
        <begin position="1"/>
        <end position="23"/>
    </location>
</feature>
<evidence type="ECO:0000256" key="3">
    <source>
        <dbReference type="ARBA" id="ARBA00022525"/>
    </source>
</evidence>
<dbReference type="PANTHER" id="PTHR42721">
    <property type="entry name" value="SUGAR HYDROLASE-RELATED"/>
    <property type="match status" value="1"/>
</dbReference>
<dbReference type="GO" id="GO:0005576">
    <property type="term" value="C:extracellular region"/>
    <property type="evidence" value="ECO:0007669"/>
    <property type="project" value="UniProtKB-SubCell"/>
</dbReference>
<evidence type="ECO:0000259" key="9">
    <source>
        <dbReference type="SMART" id="SM01217"/>
    </source>
</evidence>
<dbReference type="Gene3D" id="2.60.40.10">
    <property type="entry name" value="Immunoglobulins"/>
    <property type="match status" value="1"/>
</dbReference>
<dbReference type="InterPro" id="IPR026891">
    <property type="entry name" value="Fn3-like"/>
</dbReference>
<dbReference type="InterPro" id="IPR002772">
    <property type="entry name" value="Glyco_hydro_3_C"/>
</dbReference>
<dbReference type="InterPro" id="IPR036881">
    <property type="entry name" value="Glyco_hydro_3_C_sf"/>
</dbReference>
<gene>
    <name evidence="10" type="ORF">H6P81_011550</name>
</gene>
<evidence type="ECO:0000256" key="5">
    <source>
        <dbReference type="ARBA" id="ARBA00022801"/>
    </source>
</evidence>
<evidence type="ECO:0000256" key="7">
    <source>
        <dbReference type="ARBA" id="ARBA00023295"/>
    </source>
</evidence>
<keyword evidence="3" id="KW-0964">Secreted</keyword>
<dbReference type="Proteomes" id="UP000825729">
    <property type="component" value="Unassembled WGS sequence"/>
</dbReference>
<dbReference type="FunFam" id="3.20.20.300:FF:000004">
    <property type="entry name" value="probable beta-D-xylosidase 7"/>
    <property type="match status" value="1"/>
</dbReference>
<dbReference type="SUPFAM" id="SSF51445">
    <property type="entry name" value="(Trans)glycosidases"/>
    <property type="match status" value="1"/>
</dbReference>
<evidence type="ECO:0000313" key="11">
    <source>
        <dbReference type="Proteomes" id="UP000825729"/>
    </source>
</evidence>
<evidence type="ECO:0000256" key="8">
    <source>
        <dbReference type="SAM" id="SignalP"/>
    </source>
</evidence>
<keyword evidence="4 8" id="KW-0732">Signal</keyword>
<dbReference type="InterPro" id="IPR013783">
    <property type="entry name" value="Ig-like_fold"/>
</dbReference>
<dbReference type="InterPro" id="IPR001764">
    <property type="entry name" value="Glyco_hydro_3_N"/>
</dbReference>
<keyword evidence="7" id="KW-0326">Glycosidase</keyword>
<dbReference type="EMBL" id="JAINDJ010000004">
    <property type="protein sequence ID" value="KAG9451585.1"/>
    <property type="molecule type" value="Genomic_DNA"/>
</dbReference>
<dbReference type="PANTHER" id="PTHR42721:SF3">
    <property type="entry name" value="BETA-D-XYLOSIDASE 5-RELATED"/>
    <property type="match status" value="1"/>
</dbReference>
<evidence type="ECO:0000256" key="4">
    <source>
        <dbReference type="ARBA" id="ARBA00022729"/>
    </source>
</evidence>
<dbReference type="AlphaFoldDB" id="A0AAV7EU45"/>
<dbReference type="GO" id="GO:0031222">
    <property type="term" value="P:arabinan catabolic process"/>
    <property type="evidence" value="ECO:0007669"/>
    <property type="project" value="TreeGrafter"/>
</dbReference>
<accession>A0AAV7EU45</accession>
<evidence type="ECO:0000256" key="2">
    <source>
        <dbReference type="ARBA" id="ARBA00005336"/>
    </source>
</evidence>
<evidence type="ECO:0000313" key="10">
    <source>
        <dbReference type="EMBL" id="KAG9451585.1"/>
    </source>
</evidence>
<feature type="domain" description="Fibronectin type III-like" evidence="9">
    <location>
        <begin position="718"/>
        <end position="787"/>
    </location>
</feature>
<reference evidence="10 11" key="1">
    <citation type="submission" date="2021-07" db="EMBL/GenBank/DDBJ databases">
        <title>The Aristolochia fimbriata genome: insights into angiosperm evolution, floral development and chemical biosynthesis.</title>
        <authorList>
            <person name="Jiao Y."/>
        </authorList>
    </citation>
    <scope>NUCLEOTIDE SEQUENCE [LARGE SCALE GENOMIC DNA]</scope>
    <source>
        <strain evidence="10">IBCAS-2021</strain>
        <tissue evidence="10">Leaf</tissue>
    </source>
</reference>
<dbReference type="FunFam" id="3.40.50.1700:FF:000001">
    <property type="entry name" value="probable beta-D-xylosidase 2"/>
    <property type="match status" value="1"/>
</dbReference>
<dbReference type="Gene3D" id="3.40.50.1700">
    <property type="entry name" value="Glycoside hydrolase family 3 C-terminal domain"/>
    <property type="match status" value="1"/>
</dbReference>
<keyword evidence="11" id="KW-1185">Reference proteome</keyword>
<dbReference type="Gene3D" id="3.20.20.300">
    <property type="entry name" value="Glycoside hydrolase, family 3, N-terminal domain"/>
    <property type="match status" value="1"/>
</dbReference>
<dbReference type="SMART" id="SM01217">
    <property type="entry name" value="Fn3_like"/>
    <property type="match status" value="1"/>
</dbReference>
<dbReference type="InterPro" id="IPR036962">
    <property type="entry name" value="Glyco_hydro_3_N_sf"/>
</dbReference>